<dbReference type="InterPro" id="IPR050095">
    <property type="entry name" value="ECF_ABC_transporter_ATP-bd"/>
</dbReference>
<evidence type="ECO:0000256" key="6">
    <source>
        <dbReference type="ARBA" id="ARBA00022840"/>
    </source>
</evidence>
<feature type="transmembrane region" description="Helical" evidence="9">
    <location>
        <begin position="635"/>
        <end position="660"/>
    </location>
</feature>
<feature type="domain" description="ABC transporter" evidence="10">
    <location>
        <begin position="264"/>
        <end position="484"/>
    </location>
</feature>
<keyword evidence="7 9" id="KW-1133">Transmembrane helix</keyword>
<keyword evidence="5" id="KW-0547">Nucleotide-binding</keyword>
<dbReference type="Gene3D" id="3.40.50.300">
    <property type="entry name" value="P-loop containing nucleotide triphosphate hydrolases"/>
    <property type="match status" value="2"/>
</dbReference>
<dbReference type="PANTHER" id="PTHR43553:SF24">
    <property type="entry name" value="ENERGY-COUPLING FACTOR TRANSPORTER ATP-BINDING PROTEIN ECFA1"/>
    <property type="match status" value="1"/>
</dbReference>
<sequence>MVILRFKLKKLPKKGRMCSMSLVSLKSVHYKYPQSREEALNDISFEINSGEYIALAGLNGSGKSTLARMIAGFIEPESGELSLEKNLLPGIVFQQPKEQIVAGIVERDTAFGPQNLNMSKAEIELRTIECLTVVGIADKALNRTFELSLGQTQRLAFSGILALFPSLLILDEVTAMLDPHAREELVEFIRQWNAKGHTVIHVTHDEDEVLAASRVIVLDKGKKIFDGSSQDFKNTSEIHDMLFDKYSLKDIKKEKPAETKETFLKVKNLSFSYEGYDVFKNLSFELKKGTLTALTGPSGCGKSTLFECLAGLKKPSSGTIESKCIPALALQESEAALFERYAADDVAFGAANSGVRGKKLVSCVKHAMAMAGLDYKTYADRSSFNLSGGEKRKLSIAGIIALNKDVLIFDEPTSALDGVSRKTVLSAMRKLADEGKTVLFSTHRLEEADIADTHLLWSELTEKKSDEAETVCSENLKPVEASSSSGLLIAIQKLTGALSAPAKVPASVIGPLPAWLKSFLFLSIFCVSLAVQSVGLCALMLCMNFIYAKLSSFPLRKVFVTLKKLLPLILFFLILEFVFYPVHTGDEEIFRWKFFVLSEYKIFLAVKTLIRALCSVTCIATFISSTSEREILDGLSGLLLPFAKIGIPVRYLVLVTGIIFRFMPLLLDELSAIIKTQIVRGTFSNAKGFKKIKILIPLFVPLMLQTFRKAQFLADALTARYFK</sequence>
<reference evidence="11 12" key="1">
    <citation type="submission" date="2018-08" db="EMBL/GenBank/DDBJ databases">
        <title>The first complete genome of Treponema rectale (CHPAT), a commensal spirochete of the bovine rectum.</title>
        <authorList>
            <person name="Staton G.J."/>
            <person name="Clegg S.R."/>
            <person name="Carter S.D."/>
            <person name="Radford A.D."/>
            <person name="Darby A."/>
            <person name="Hall N."/>
            <person name="Birtles R.J."/>
            <person name="Evans N.J."/>
        </authorList>
    </citation>
    <scope>NUCLEOTIDE SEQUENCE [LARGE SCALE GENOMIC DNA]</scope>
    <source>
        <strain evidence="11 12">CHPA</strain>
    </source>
</reference>
<dbReference type="NCBIfam" id="NF010167">
    <property type="entry name" value="PRK13648.1"/>
    <property type="match status" value="2"/>
</dbReference>
<name>A0A7M1XP67_9SPIR</name>
<dbReference type="CDD" id="cd16914">
    <property type="entry name" value="EcfT"/>
    <property type="match status" value="1"/>
</dbReference>
<comment type="subcellular location">
    <subcellularLocation>
        <location evidence="1">Membrane</location>
        <topology evidence="1">Multi-pass membrane protein</topology>
    </subcellularLocation>
</comment>
<evidence type="ECO:0000256" key="3">
    <source>
        <dbReference type="ARBA" id="ARBA00022448"/>
    </source>
</evidence>
<protein>
    <submittedName>
        <fullName evidence="11">ATP-binding cassette domain-containing protein</fullName>
    </submittedName>
</protein>
<evidence type="ECO:0000256" key="5">
    <source>
        <dbReference type="ARBA" id="ARBA00022741"/>
    </source>
</evidence>
<feature type="transmembrane region" description="Helical" evidence="9">
    <location>
        <begin position="519"/>
        <end position="545"/>
    </location>
</feature>
<dbReference type="InterPro" id="IPR027417">
    <property type="entry name" value="P-loop_NTPase"/>
</dbReference>
<dbReference type="GO" id="GO:0016887">
    <property type="term" value="F:ATP hydrolysis activity"/>
    <property type="evidence" value="ECO:0007669"/>
    <property type="project" value="InterPro"/>
</dbReference>
<feature type="transmembrane region" description="Helical" evidence="9">
    <location>
        <begin position="602"/>
        <end position="623"/>
    </location>
</feature>
<keyword evidence="4 9" id="KW-0812">Transmembrane</keyword>
<gene>
    <name evidence="11" type="ORF">DYE49_09215</name>
</gene>
<dbReference type="PANTHER" id="PTHR43553">
    <property type="entry name" value="HEAVY METAL TRANSPORTER"/>
    <property type="match status" value="1"/>
</dbReference>
<dbReference type="InterPro" id="IPR003339">
    <property type="entry name" value="ABC/ECF_trnsptr_transmembrane"/>
</dbReference>
<evidence type="ECO:0000256" key="4">
    <source>
        <dbReference type="ARBA" id="ARBA00022692"/>
    </source>
</evidence>
<evidence type="ECO:0000256" key="7">
    <source>
        <dbReference type="ARBA" id="ARBA00022989"/>
    </source>
</evidence>
<dbReference type="EMBL" id="CP031517">
    <property type="protein sequence ID" value="QOS40628.1"/>
    <property type="molecule type" value="Genomic_DNA"/>
</dbReference>
<dbReference type="InterPro" id="IPR003593">
    <property type="entry name" value="AAA+_ATPase"/>
</dbReference>
<accession>A0A7M1XP67</accession>
<dbReference type="Pfam" id="PF02361">
    <property type="entry name" value="CbiQ"/>
    <property type="match status" value="1"/>
</dbReference>
<organism evidence="11 12">
    <name type="scientific">Treponema rectale</name>
    <dbReference type="NCBI Taxonomy" id="744512"/>
    <lineage>
        <taxon>Bacteria</taxon>
        <taxon>Pseudomonadati</taxon>
        <taxon>Spirochaetota</taxon>
        <taxon>Spirochaetia</taxon>
        <taxon>Spirochaetales</taxon>
        <taxon>Treponemataceae</taxon>
        <taxon>Treponema</taxon>
    </lineage>
</organism>
<keyword evidence="8 9" id="KW-0472">Membrane</keyword>
<dbReference type="CDD" id="cd03225">
    <property type="entry name" value="ABC_cobalt_CbiO_domain1"/>
    <property type="match status" value="2"/>
</dbReference>
<evidence type="ECO:0000256" key="9">
    <source>
        <dbReference type="SAM" id="Phobius"/>
    </source>
</evidence>
<dbReference type="GO" id="GO:0043190">
    <property type="term" value="C:ATP-binding cassette (ABC) transporter complex"/>
    <property type="evidence" value="ECO:0007669"/>
    <property type="project" value="TreeGrafter"/>
</dbReference>
<dbReference type="Proteomes" id="UP000593591">
    <property type="component" value="Chromosome"/>
</dbReference>
<dbReference type="AlphaFoldDB" id="A0A7M1XP67"/>
<feature type="transmembrane region" description="Helical" evidence="9">
    <location>
        <begin position="565"/>
        <end position="582"/>
    </location>
</feature>
<dbReference type="SUPFAM" id="SSF52540">
    <property type="entry name" value="P-loop containing nucleoside triphosphate hydrolases"/>
    <property type="match status" value="2"/>
</dbReference>
<dbReference type="PROSITE" id="PS50893">
    <property type="entry name" value="ABC_TRANSPORTER_2"/>
    <property type="match status" value="2"/>
</dbReference>
<keyword evidence="3" id="KW-0813">Transport</keyword>
<dbReference type="Pfam" id="PF00005">
    <property type="entry name" value="ABC_tran"/>
    <property type="match status" value="2"/>
</dbReference>
<dbReference type="InterPro" id="IPR003439">
    <property type="entry name" value="ABC_transporter-like_ATP-bd"/>
</dbReference>
<feature type="domain" description="ABC transporter" evidence="10">
    <location>
        <begin position="23"/>
        <end position="245"/>
    </location>
</feature>
<proteinExistence type="inferred from homology"/>
<evidence type="ECO:0000259" key="10">
    <source>
        <dbReference type="PROSITE" id="PS50893"/>
    </source>
</evidence>
<evidence type="ECO:0000256" key="1">
    <source>
        <dbReference type="ARBA" id="ARBA00004141"/>
    </source>
</evidence>
<dbReference type="PROSITE" id="PS00211">
    <property type="entry name" value="ABC_TRANSPORTER_1"/>
    <property type="match status" value="1"/>
</dbReference>
<dbReference type="GO" id="GO:0042626">
    <property type="term" value="F:ATPase-coupled transmembrane transporter activity"/>
    <property type="evidence" value="ECO:0007669"/>
    <property type="project" value="TreeGrafter"/>
</dbReference>
<dbReference type="InterPro" id="IPR017871">
    <property type="entry name" value="ABC_transporter-like_CS"/>
</dbReference>
<dbReference type="GO" id="GO:0005524">
    <property type="term" value="F:ATP binding"/>
    <property type="evidence" value="ECO:0007669"/>
    <property type="project" value="UniProtKB-KW"/>
</dbReference>
<dbReference type="KEGG" id="trc:DYE49_09215"/>
<dbReference type="InterPro" id="IPR015856">
    <property type="entry name" value="ABC_transpr_CbiO/EcfA_su"/>
</dbReference>
<evidence type="ECO:0000313" key="11">
    <source>
        <dbReference type="EMBL" id="QOS40628.1"/>
    </source>
</evidence>
<comment type="similarity">
    <text evidence="2">Belongs to the ABC transporter superfamily.</text>
</comment>
<evidence type="ECO:0000256" key="2">
    <source>
        <dbReference type="ARBA" id="ARBA00005417"/>
    </source>
</evidence>
<dbReference type="SMART" id="SM00382">
    <property type="entry name" value="AAA"/>
    <property type="match status" value="2"/>
</dbReference>
<evidence type="ECO:0000256" key="8">
    <source>
        <dbReference type="ARBA" id="ARBA00023136"/>
    </source>
</evidence>
<evidence type="ECO:0000313" key="12">
    <source>
        <dbReference type="Proteomes" id="UP000593591"/>
    </source>
</evidence>
<keyword evidence="6 11" id="KW-0067">ATP-binding</keyword>